<gene>
    <name evidence="8" type="ORF">EXIGLDRAFT_729132</name>
</gene>
<comment type="similarity">
    <text evidence="2">Belongs to the CDIP1/LITAF family.</text>
</comment>
<dbReference type="PANTHER" id="PTHR23292:SF6">
    <property type="entry name" value="FI16602P1-RELATED"/>
    <property type="match status" value="1"/>
</dbReference>
<reference evidence="8 9" key="1">
    <citation type="journal article" date="2016" name="Mol. Biol. Evol.">
        <title>Comparative Genomics of Early-Diverging Mushroom-Forming Fungi Provides Insights into the Origins of Lignocellulose Decay Capabilities.</title>
        <authorList>
            <person name="Nagy L.G."/>
            <person name="Riley R."/>
            <person name="Tritt A."/>
            <person name="Adam C."/>
            <person name="Daum C."/>
            <person name="Floudas D."/>
            <person name="Sun H."/>
            <person name="Yadav J.S."/>
            <person name="Pangilinan J."/>
            <person name="Larsson K.H."/>
            <person name="Matsuura K."/>
            <person name="Barry K."/>
            <person name="Labutti K."/>
            <person name="Kuo R."/>
            <person name="Ohm R.A."/>
            <person name="Bhattacharya S.S."/>
            <person name="Shirouzu T."/>
            <person name="Yoshinaga Y."/>
            <person name="Martin F.M."/>
            <person name="Grigoriev I.V."/>
            <person name="Hibbett D.S."/>
        </authorList>
    </citation>
    <scope>NUCLEOTIDE SEQUENCE [LARGE SCALE GENOMIC DNA]</scope>
    <source>
        <strain evidence="8 9">HHB12029</strain>
    </source>
</reference>
<comment type="subcellular location">
    <subcellularLocation>
        <location evidence="1">Membrane</location>
        <topology evidence="1">Peripheral membrane protein</topology>
    </subcellularLocation>
</comment>
<feature type="compositionally biased region" description="Low complexity" evidence="6">
    <location>
        <begin position="28"/>
        <end position="66"/>
    </location>
</feature>
<proteinExistence type="inferred from homology"/>
<keyword evidence="3" id="KW-0479">Metal-binding</keyword>
<evidence type="ECO:0000256" key="6">
    <source>
        <dbReference type="SAM" id="MobiDB-lite"/>
    </source>
</evidence>
<keyword evidence="5" id="KW-0472">Membrane</keyword>
<evidence type="ECO:0000256" key="2">
    <source>
        <dbReference type="ARBA" id="ARBA00005975"/>
    </source>
</evidence>
<feature type="compositionally biased region" description="Polar residues" evidence="6">
    <location>
        <begin position="9"/>
        <end position="18"/>
    </location>
</feature>
<feature type="domain" description="LITAF" evidence="7">
    <location>
        <begin position="73"/>
        <end position="158"/>
    </location>
</feature>
<dbReference type="Proteomes" id="UP000077266">
    <property type="component" value="Unassembled WGS sequence"/>
</dbReference>
<dbReference type="STRING" id="1314781.A0A165ZHZ4"/>
<dbReference type="PROSITE" id="PS51837">
    <property type="entry name" value="LITAF"/>
    <property type="match status" value="1"/>
</dbReference>
<dbReference type="GO" id="GO:0016020">
    <property type="term" value="C:membrane"/>
    <property type="evidence" value="ECO:0007669"/>
    <property type="project" value="UniProtKB-SubCell"/>
</dbReference>
<evidence type="ECO:0000256" key="5">
    <source>
        <dbReference type="ARBA" id="ARBA00023136"/>
    </source>
</evidence>
<dbReference type="EMBL" id="KV426299">
    <property type="protein sequence ID" value="KZV82879.1"/>
    <property type="molecule type" value="Genomic_DNA"/>
</dbReference>
<feature type="region of interest" description="Disordered" evidence="6">
    <location>
        <begin position="182"/>
        <end position="209"/>
    </location>
</feature>
<dbReference type="OrthoDB" id="3055433at2759"/>
<protein>
    <recommendedName>
        <fullName evidence="7">LITAF domain-containing protein</fullName>
    </recommendedName>
</protein>
<dbReference type="GO" id="GO:0008270">
    <property type="term" value="F:zinc ion binding"/>
    <property type="evidence" value="ECO:0007669"/>
    <property type="project" value="TreeGrafter"/>
</dbReference>
<keyword evidence="9" id="KW-1185">Reference proteome</keyword>
<feature type="region of interest" description="Disordered" evidence="6">
    <location>
        <begin position="1"/>
        <end position="66"/>
    </location>
</feature>
<dbReference type="PANTHER" id="PTHR23292">
    <property type="entry name" value="LIPOPOLYSACCHARIDE-INDUCED TUMOR NECROSIS FACTOR-ALPHA FACTOR"/>
    <property type="match status" value="1"/>
</dbReference>
<dbReference type="SMART" id="SM00714">
    <property type="entry name" value="LITAF"/>
    <property type="match status" value="1"/>
</dbReference>
<accession>A0A165ZHZ4</accession>
<organism evidence="8 9">
    <name type="scientific">Exidia glandulosa HHB12029</name>
    <dbReference type="NCBI Taxonomy" id="1314781"/>
    <lineage>
        <taxon>Eukaryota</taxon>
        <taxon>Fungi</taxon>
        <taxon>Dikarya</taxon>
        <taxon>Basidiomycota</taxon>
        <taxon>Agaricomycotina</taxon>
        <taxon>Agaricomycetes</taxon>
        <taxon>Auriculariales</taxon>
        <taxon>Exidiaceae</taxon>
        <taxon>Exidia</taxon>
    </lineage>
</organism>
<dbReference type="AlphaFoldDB" id="A0A165ZHZ4"/>
<evidence type="ECO:0000256" key="1">
    <source>
        <dbReference type="ARBA" id="ARBA00004170"/>
    </source>
</evidence>
<dbReference type="Pfam" id="PF10601">
    <property type="entry name" value="zf-LITAF-like"/>
    <property type="match status" value="1"/>
</dbReference>
<dbReference type="InterPro" id="IPR037519">
    <property type="entry name" value="LITAF_fam"/>
</dbReference>
<evidence type="ECO:0000259" key="7">
    <source>
        <dbReference type="PROSITE" id="PS51837"/>
    </source>
</evidence>
<feature type="compositionally biased region" description="Low complexity" evidence="6">
    <location>
        <begin position="200"/>
        <end position="209"/>
    </location>
</feature>
<dbReference type="InterPro" id="IPR006629">
    <property type="entry name" value="LITAF"/>
</dbReference>
<dbReference type="InParanoid" id="A0A165ZHZ4"/>
<sequence>MDGQHEQKNANAYSSVSPPTYEAPRSEQPQPGYFPQQGTPQQQYPPQQQYGSPGVPQYPAPGHQPYQQQPAYGQPVIMGTMGGRVQNLSQFPAPCLCPNCGQTQITRVSYEAGTYTHIWALVLGLVACCCCIPYMVDGLKDVHHFCANCNIPLAIYHRSGGIEVLAHQQMPLQPQATGIHPQATGVPPQAMSPPVQGYTPGAPAQAPQGYAVPQQDYNRVVQNSV</sequence>
<name>A0A165ZHZ4_EXIGL</name>
<evidence type="ECO:0000313" key="8">
    <source>
        <dbReference type="EMBL" id="KZV82879.1"/>
    </source>
</evidence>
<evidence type="ECO:0000256" key="4">
    <source>
        <dbReference type="ARBA" id="ARBA00022833"/>
    </source>
</evidence>
<evidence type="ECO:0000313" key="9">
    <source>
        <dbReference type="Proteomes" id="UP000077266"/>
    </source>
</evidence>
<keyword evidence="4" id="KW-0862">Zinc</keyword>
<evidence type="ECO:0000256" key="3">
    <source>
        <dbReference type="ARBA" id="ARBA00022723"/>
    </source>
</evidence>